<accession>A0ACC0XI24</accession>
<gene>
    <name evidence="1" type="ORF">Pint_12064</name>
</gene>
<keyword evidence="2" id="KW-1185">Reference proteome</keyword>
<reference evidence="2" key="1">
    <citation type="journal article" date="2023" name="G3 (Bethesda)">
        <title>Genome assembly and association tests identify interacting loci associated with vigor, precocity, and sex in interspecific pistachio rootstocks.</title>
        <authorList>
            <person name="Palmer W."/>
            <person name="Jacygrad E."/>
            <person name="Sagayaradj S."/>
            <person name="Cavanaugh K."/>
            <person name="Han R."/>
            <person name="Bertier L."/>
            <person name="Beede B."/>
            <person name="Kafkas S."/>
            <person name="Golino D."/>
            <person name="Preece J."/>
            <person name="Michelmore R."/>
        </authorList>
    </citation>
    <scope>NUCLEOTIDE SEQUENCE [LARGE SCALE GENOMIC DNA]</scope>
</reference>
<proteinExistence type="predicted"/>
<evidence type="ECO:0000313" key="2">
    <source>
        <dbReference type="Proteomes" id="UP001163603"/>
    </source>
</evidence>
<dbReference type="EMBL" id="CM047747">
    <property type="protein sequence ID" value="KAJ0016993.1"/>
    <property type="molecule type" value="Genomic_DNA"/>
</dbReference>
<organism evidence="1 2">
    <name type="scientific">Pistacia integerrima</name>
    <dbReference type="NCBI Taxonomy" id="434235"/>
    <lineage>
        <taxon>Eukaryota</taxon>
        <taxon>Viridiplantae</taxon>
        <taxon>Streptophyta</taxon>
        <taxon>Embryophyta</taxon>
        <taxon>Tracheophyta</taxon>
        <taxon>Spermatophyta</taxon>
        <taxon>Magnoliopsida</taxon>
        <taxon>eudicotyledons</taxon>
        <taxon>Gunneridae</taxon>
        <taxon>Pentapetalae</taxon>
        <taxon>rosids</taxon>
        <taxon>malvids</taxon>
        <taxon>Sapindales</taxon>
        <taxon>Anacardiaceae</taxon>
        <taxon>Pistacia</taxon>
    </lineage>
</organism>
<name>A0ACC0XI24_9ROSI</name>
<protein>
    <submittedName>
        <fullName evidence="1">Uncharacterized protein</fullName>
    </submittedName>
</protein>
<evidence type="ECO:0000313" key="1">
    <source>
        <dbReference type="EMBL" id="KAJ0016993.1"/>
    </source>
</evidence>
<dbReference type="Proteomes" id="UP001163603">
    <property type="component" value="Chromosome 12"/>
</dbReference>
<comment type="caution">
    <text evidence="1">The sequence shown here is derived from an EMBL/GenBank/DDBJ whole genome shotgun (WGS) entry which is preliminary data.</text>
</comment>
<sequence length="188" mass="21277">MAAPPSQPIPMACNHRVGQSITARCFFNSAYGLVFISTWYLIDLKKYLPLYKAILGGDLRYVQEIRNEDEHVLEARITENSDTALHVAVGAVTANHIVEYLLTKMSNDQVALTNKDGKTVLSVAAIVGNVQAAKKIREKWPDLLDIKTPLIEAARHGYKEMITYLLKFTDRNLLYSYPVKANNRWILR</sequence>